<dbReference type="Proteomes" id="UP000703661">
    <property type="component" value="Unassembled WGS sequence"/>
</dbReference>
<evidence type="ECO:0000313" key="2">
    <source>
        <dbReference type="Proteomes" id="UP000703661"/>
    </source>
</evidence>
<gene>
    <name evidence="1" type="ORF">BGZ80_006403</name>
</gene>
<comment type="caution">
    <text evidence="1">The sequence shown here is derived from an EMBL/GenBank/DDBJ whole genome shotgun (WGS) entry which is preliminary data.</text>
</comment>
<dbReference type="EMBL" id="JAAAID010000316">
    <property type="protein sequence ID" value="KAG0019034.1"/>
    <property type="molecule type" value="Genomic_DNA"/>
</dbReference>
<keyword evidence="2" id="KW-1185">Reference proteome</keyword>
<organism evidence="1 2">
    <name type="scientific">Entomortierella chlamydospora</name>
    <dbReference type="NCBI Taxonomy" id="101097"/>
    <lineage>
        <taxon>Eukaryota</taxon>
        <taxon>Fungi</taxon>
        <taxon>Fungi incertae sedis</taxon>
        <taxon>Mucoromycota</taxon>
        <taxon>Mortierellomycotina</taxon>
        <taxon>Mortierellomycetes</taxon>
        <taxon>Mortierellales</taxon>
        <taxon>Mortierellaceae</taxon>
        <taxon>Entomortierella</taxon>
    </lineage>
</organism>
<dbReference type="AlphaFoldDB" id="A0A9P6MZX5"/>
<evidence type="ECO:0000313" key="1">
    <source>
        <dbReference type="EMBL" id="KAG0019034.1"/>
    </source>
</evidence>
<sequence>MVKANPFEDGILDAISILANSSNGVFQMSAVLALGEFLGKIDVKILKPLLQLHKSSNIEVKTLH</sequence>
<proteinExistence type="predicted"/>
<name>A0A9P6MZX5_9FUNG</name>
<reference evidence="1" key="1">
    <citation type="journal article" date="2020" name="Fungal Divers.">
        <title>Resolving the Mortierellaceae phylogeny through synthesis of multi-gene phylogenetics and phylogenomics.</title>
        <authorList>
            <person name="Vandepol N."/>
            <person name="Liber J."/>
            <person name="Desiro A."/>
            <person name="Na H."/>
            <person name="Kennedy M."/>
            <person name="Barry K."/>
            <person name="Grigoriev I.V."/>
            <person name="Miller A.N."/>
            <person name="O'Donnell K."/>
            <person name="Stajich J.E."/>
            <person name="Bonito G."/>
        </authorList>
    </citation>
    <scope>NUCLEOTIDE SEQUENCE</scope>
    <source>
        <strain evidence="1">NRRL 2769</strain>
    </source>
</reference>
<protein>
    <submittedName>
        <fullName evidence="1">Uncharacterized protein</fullName>
    </submittedName>
</protein>
<accession>A0A9P6MZX5</accession>